<dbReference type="Pfam" id="PF13794">
    <property type="entry name" value="MiaE_2"/>
    <property type="match status" value="1"/>
</dbReference>
<name>A0A7W5A3A4_9ACTN</name>
<evidence type="ECO:0000259" key="1">
    <source>
        <dbReference type="Pfam" id="PF13794"/>
    </source>
</evidence>
<dbReference type="Proteomes" id="UP000577707">
    <property type="component" value="Unassembled WGS sequence"/>
</dbReference>
<dbReference type="SUPFAM" id="SSF47240">
    <property type="entry name" value="Ferritin-like"/>
    <property type="match status" value="1"/>
</dbReference>
<gene>
    <name evidence="2" type="ORF">FHS12_001639</name>
</gene>
<dbReference type="AlphaFoldDB" id="A0A7W5A3A4"/>
<keyword evidence="3" id="KW-1185">Reference proteome</keyword>
<organism evidence="2 3">
    <name type="scientific">Nocardioides albus</name>
    <dbReference type="NCBI Taxonomy" id="1841"/>
    <lineage>
        <taxon>Bacteria</taxon>
        <taxon>Bacillati</taxon>
        <taxon>Actinomycetota</taxon>
        <taxon>Actinomycetes</taxon>
        <taxon>Propionibacteriales</taxon>
        <taxon>Nocardioidaceae</taxon>
        <taxon>Nocardioides</taxon>
    </lineage>
</organism>
<evidence type="ECO:0000313" key="3">
    <source>
        <dbReference type="Proteomes" id="UP000577707"/>
    </source>
</evidence>
<dbReference type="CDD" id="cd00657">
    <property type="entry name" value="Ferritin_like"/>
    <property type="match status" value="1"/>
</dbReference>
<dbReference type="InterPro" id="IPR012347">
    <property type="entry name" value="Ferritin-like"/>
</dbReference>
<comment type="caution">
    <text evidence="2">The sequence shown here is derived from an EMBL/GenBank/DDBJ whole genome shotgun (WGS) entry which is preliminary data.</text>
</comment>
<proteinExistence type="predicted"/>
<protein>
    <recommendedName>
        <fullName evidence="1">Ferritin-like domain-containing protein</fullName>
    </recommendedName>
</protein>
<sequence length="233" mass="25408">MVASSEFAGPQDPFGDPVYKAAVIDLLGAVAYGEVSAVERLTDDAKMAPSLEDKTALLAMAAAQHAKIQPVLDRLEELGADSYAAMESLRAGFDEFHIHTKPADWWESLVKAYVGDGLANDFYREVAGFLDEETHKLVVTTLEDVGRADFVVDRVRAGIERDHLIGGRLALWGRRLMGEALTQAQQVAATREGLSELITGDHIPGLDLGSIGEMITRLTQRHVERMGKLGLEH</sequence>
<reference evidence="2 3" key="1">
    <citation type="submission" date="2020-08" db="EMBL/GenBank/DDBJ databases">
        <title>Genomic Encyclopedia of Type Strains, Phase III (KMG-III): the genomes of soil and plant-associated and newly described type strains.</title>
        <authorList>
            <person name="Whitman W."/>
        </authorList>
    </citation>
    <scope>NUCLEOTIDE SEQUENCE [LARGE SCALE GENOMIC DNA]</scope>
    <source>
        <strain evidence="2 3">CECT 3302</strain>
    </source>
</reference>
<dbReference type="InterPro" id="IPR059125">
    <property type="entry name" value="Ferritin_actino"/>
</dbReference>
<dbReference type="EMBL" id="JACHXG010000003">
    <property type="protein sequence ID" value="MBB3088698.1"/>
    <property type="molecule type" value="Genomic_DNA"/>
</dbReference>
<accession>A0A7W5A3A4</accession>
<dbReference type="InterPro" id="IPR009078">
    <property type="entry name" value="Ferritin-like_SF"/>
</dbReference>
<feature type="domain" description="Ferritin-like" evidence="1">
    <location>
        <begin position="19"/>
        <end position="200"/>
    </location>
</feature>
<dbReference type="RefSeq" id="WP_183544024.1">
    <property type="nucleotide sequence ID" value="NZ_BMQT01000003.1"/>
</dbReference>
<evidence type="ECO:0000313" key="2">
    <source>
        <dbReference type="EMBL" id="MBB3088698.1"/>
    </source>
</evidence>
<dbReference type="Gene3D" id="1.20.1260.10">
    <property type="match status" value="1"/>
</dbReference>